<dbReference type="EMBL" id="AP019774">
    <property type="protein sequence ID" value="BCD70457.1"/>
    <property type="molecule type" value="Genomic_DNA"/>
</dbReference>
<evidence type="ECO:0000313" key="4">
    <source>
        <dbReference type="EMBL" id="BCD69666.1"/>
    </source>
</evidence>
<dbReference type="GeneID" id="56928163"/>
<dbReference type="Proteomes" id="UP000509742">
    <property type="component" value="Chromosome"/>
</dbReference>
<evidence type="ECO:0000313" key="7">
    <source>
        <dbReference type="Proteomes" id="UP000509742"/>
    </source>
</evidence>
<feature type="region of interest" description="Disordered" evidence="1">
    <location>
        <begin position="437"/>
        <end position="497"/>
    </location>
</feature>
<feature type="compositionally biased region" description="Polar residues" evidence="1">
    <location>
        <begin position="364"/>
        <end position="382"/>
    </location>
</feature>
<feature type="compositionally biased region" description="Low complexity" evidence="1">
    <location>
        <begin position="352"/>
        <end position="363"/>
    </location>
</feature>
<keyword evidence="7" id="KW-1185">Reference proteome</keyword>
<reference evidence="2 7" key="2">
    <citation type="submission" date="2020-04" db="EMBL/GenBank/DDBJ databases">
        <title>Genomic analysis of gastric non-Helicobacter pylori Helicobacters isolated in Japan.</title>
        <authorList>
            <person name="Suzuki M."/>
            <person name="Rimbara E."/>
        </authorList>
    </citation>
    <scope>NUCLEOTIDE SEQUENCE [LARGE SCALE GENOMIC DNA]</scope>
    <source>
        <strain evidence="2 7">NHP19-0020</strain>
    </source>
</reference>
<organism evidence="5 6">
    <name type="scientific">Helicobacter suis</name>
    <dbReference type="NCBI Taxonomy" id="104628"/>
    <lineage>
        <taxon>Bacteria</taxon>
        <taxon>Pseudomonadati</taxon>
        <taxon>Campylobacterota</taxon>
        <taxon>Epsilonproteobacteria</taxon>
        <taxon>Campylobacterales</taxon>
        <taxon>Helicobacteraceae</taxon>
        <taxon>Helicobacter</taxon>
    </lineage>
</organism>
<dbReference type="AlphaFoldDB" id="A0A510HCP6"/>
<gene>
    <name evidence="2" type="ORF">NHP190020_02030</name>
    <name evidence="3" type="ORF">NHP190020_04490</name>
    <name evidence="4" type="ORF">SNTW_03110</name>
    <name evidence="5" type="ORF">SNTW_11020</name>
</gene>
<feature type="compositionally biased region" description="Polar residues" evidence="1">
    <location>
        <begin position="453"/>
        <end position="479"/>
    </location>
</feature>
<evidence type="ECO:0000313" key="3">
    <source>
        <dbReference type="EMBL" id="BCD45410.1"/>
    </source>
</evidence>
<feature type="compositionally biased region" description="Polar residues" evidence="1">
    <location>
        <begin position="161"/>
        <end position="180"/>
    </location>
</feature>
<sequence length="497" mass="56246">MRAFLQEVQQAKPHDSEHFFTLLKQEMQAVSATRSVADQQDILAVSDYIDTLKEEMQHTLDNTLEQAQIKPELLERSKSATGQIEQQEAQQLTPLFQGLQEQQQIIHKMAQEIARLKVPQLPESLEEQELLQSISIFKDEIQEIVTEQPNRLEQELETSETKNLVGQSPESNLKAVSQSEQLDKSEQGLEVTNKTPEPKQTPPQATDIENKYAKLHSYFKQVELDVQQKRIKTKSDFKESFLNYAKSHMTEDELKVLLVLSQKQPSKLTQEHLNLINDALEQAHGNKHMQDRGLQLSVKAVLGYPLETEHYTTIQSYVQQCQASLEPMDGKVAGAMHQYLAKMQKSRETPTESQASQQEASQAIKATTEQSLDSTPPTTDRYPNQVQTNNQAQTTPTLNSTAQQDVEQKPSVHLGSATTNSYTTSDELDQQAQTNTQAQPALNNMPIPEPWIESQNSSKPWLETQTQDAQVSHAQTAQQEVPKPWLDAPAKPRGRRR</sequence>
<dbReference type="Proteomes" id="UP000317935">
    <property type="component" value="Chromosome"/>
</dbReference>
<evidence type="ECO:0000313" key="2">
    <source>
        <dbReference type="EMBL" id="BCD45164.1"/>
    </source>
</evidence>
<reference evidence="5 6" key="1">
    <citation type="submission" date="2019-06" db="EMBL/GenBank/DDBJ databases">
        <title>Complete genome sequence of Helicobacter suis SNTW101c.</title>
        <authorList>
            <person name="Rimbara E."/>
            <person name="Suzuki M."/>
            <person name="Matsui H."/>
            <person name="Nakamura M."/>
            <person name="Mori S."/>
            <person name="Shibayama K."/>
        </authorList>
    </citation>
    <scope>NUCLEOTIDE SEQUENCE [LARGE SCALE GENOMIC DNA]</scope>
    <source>
        <strain evidence="5 6">SNTW101c</strain>
    </source>
</reference>
<proteinExistence type="predicted"/>
<dbReference type="RefSeq" id="WP_141556959.1">
    <property type="nucleotide sequence ID" value="NZ_AP019774.1"/>
</dbReference>
<dbReference type="STRING" id="104628.GCA_001653055_00746"/>
<dbReference type="EMBL" id="AP023036">
    <property type="protein sequence ID" value="BCD45410.1"/>
    <property type="molecule type" value="Genomic_DNA"/>
</dbReference>
<evidence type="ECO:0000313" key="5">
    <source>
        <dbReference type="EMBL" id="BCD70457.1"/>
    </source>
</evidence>
<accession>A0A510HCP6</accession>
<evidence type="ECO:0000256" key="1">
    <source>
        <dbReference type="SAM" id="MobiDB-lite"/>
    </source>
</evidence>
<feature type="region of interest" description="Disordered" evidence="1">
    <location>
        <begin position="149"/>
        <end position="205"/>
    </location>
</feature>
<feature type="compositionally biased region" description="Low complexity" evidence="1">
    <location>
        <begin position="384"/>
        <end position="399"/>
    </location>
</feature>
<evidence type="ECO:0000313" key="6">
    <source>
        <dbReference type="Proteomes" id="UP000317935"/>
    </source>
</evidence>
<feature type="region of interest" description="Disordered" evidence="1">
    <location>
        <begin position="343"/>
        <end position="422"/>
    </location>
</feature>
<protein>
    <submittedName>
        <fullName evidence="5">Uncharacterized protein</fullName>
    </submittedName>
</protein>
<dbReference type="EMBL" id="AP019774">
    <property type="protein sequence ID" value="BCD69666.1"/>
    <property type="molecule type" value="Genomic_DNA"/>
</dbReference>
<name>A0A510HCP6_9HELI</name>
<dbReference type="EMBL" id="AP023036">
    <property type="protein sequence ID" value="BCD45164.1"/>
    <property type="molecule type" value="Genomic_DNA"/>
</dbReference>